<feature type="coiled-coil region" evidence="2">
    <location>
        <begin position="104"/>
        <end position="169"/>
    </location>
</feature>
<keyword evidence="6" id="KW-1185">Reference proteome</keyword>
<accession>A0ABZ0GPM8</accession>
<dbReference type="EMBL" id="CP136600">
    <property type="protein sequence ID" value="WOH37766.1"/>
    <property type="molecule type" value="Genomic_DNA"/>
</dbReference>
<evidence type="ECO:0000256" key="3">
    <source>
        <dbReference type="SAM" id="SignalP"/>
    </source>
</evidence>
<sequence>MNMFTIKSVVLLSSLLCVGNFAYAQGEHPSSPVKIEVVKNTNLSPSANLLGTVYSSSNVAITAGVNGQLQWIIEPGSYVNEGDTLVKMDTLPLELLQLEKQAQIKRENINLAYLKRELARLQTLKAQNNTAEFQLDQTRSKYELAAADLEIAQLKLKQINDQLERAHIVAPFTGVITERLEREGSDVNRSQVLLRFIDTENLQVRLFVPIRYMAFIKRDKTLTVFSDTYQTKARINAIIPSADPRSQTFELRITLDNDSVQYWTAGELVKVEIPVQAEIQTLAIHRDALILRRNETYVMKIDQDNTAHKMTVTVGDGQGDWVAIKGDLEAGDNVAVRGAERLQDGQKVSVQNKA</sequence>
<keyword evidence="2" id="KW-0175">Coiled coil</keyword>
<feature type="signal peptide" evidence="3">
    <location>
        <begin position="1"/>
        <end position="24"/>
    </location>
</feature>
<dbReference type="PANTHER" id="PTHR30469:SF15">
    <property type="entry name" value="HLYD FAMILY OF SECRETION PROTEINS"/>
    <property type="match status" value="1"/>
</dbReference>
<dbReference type="Gene3D" id="2.40.420.20">
    <property type="match status" value="1"/>
</dbReference>
<keyword evidence="3" id="KW-0732">Signal</keyword>
<comment type="similarity">
    <text evidence="1">Belongs to the membrane fusion protein (MFP) (TC 8.A.1) family.</text>
</comment>
<feature type="domain" description="YknX-like C-terminal permuted SH3-like" evidence="4">
    <location>
        <begin position="286"/>
        <end position="350"/>
    </location>
</feature>
<organism evidence="5 6">
    <name type="scientific">Thalassotalea fonticola</name>
    <dbReference type="NCBI Taxonomy" id="3065649"/>
    <lineage>
        <taxon>Bacteria</taxon>
        <taxon>Pseudomonadati</taxon>
        <taxon>Pseudomonadota</taxon>
        <taxon>Gammaproteobacteria</taxon>
        <taxon>Alteromonadales</taxon>
        <taxon>Colwelliaceae</taxon>
        <taxon>Thalassotalea</taxon>
    </lineage>
</organism>
<dbReference type="Gene3D" id="1.10.287.470">
    <property type="entry name" value="Helix hairpin bin"/>
    <property type="match status" value="1"/>
</dbReference>
<protein>
    <submittedName>
        <fullName evidence="5">Efflux RND transporter periplasmic adaptor subunit</fullName>
    </submittedName>
</protein>
<dbReference type="InterPro" id="IPR006143">
    <property type="entry name" value="RND_pump_MFP"/>
</dbReference>
<feature type="chain" id="PRO_5045741462" evidence="3">
    <location>
        <begin position="25"/>
        <end position="354"/>
    </location>
</feature>
<dbReference type="Proteomes" id="UP001301442">
    <property type="component" value="Chromosome"/>
</dbReference>
<reference evidence="5 6" key="1">
    <citation type="submission" date="2023-09" db="EMBL/GenBank/DDBJ databases">
        <authorList>
            <person name="Qi X."/>
        </authorList>
    </citation>
    <scope>NUCLEOTIDE SEQUENCE [LARGE SCALE GENOMIC DNA]</scope>
    <source>
        <strain evidence="5 6">S1-1</strain>
    </source>
</reference>
<evidence type="ECO:0000256" key="2">
    <source>
        <dbReference type="SAM" id="Coils"/>
    </source>
</evidence>
<dbReference type="InterPro" id="IPR058637">
    <property type="entry name" value="YknX-like_C"/>
</dbReference>
<dbReference type="RefSeq" id="WP_348396544.1">
    <property type="nucleotide sequence ID" value="NZ_CP136600.1"/>
</dbReference>
<evidence type="ECO:0000256" key="1">
    <source>
        <dbReference type="ARBA" id="ARBA00009477"/>
    </source>
</evidence>
<dbReference type="Gene3D" id="2.40.50.100">
    <property type="match status" value="1"/>
</dbReference>
<evidence type="ECO:0000313" key="5">
    <source>
        <dbReference type="EMBL" id="WOH37766.1"/>
    </source>
</evidence>
<name>A0ABZ0GPM8_9GAMM</name>
<proteinExistence type="inferred from homology"/>
<dbReference type="Pfam" id="PF25989">
    <property type="entry name" value="YknX_C"/>
    <property type="match status" value="1"/>
</dbReference>
<dbReference type="Gene3D" id="2.40.30.170">
    <property type="match status" value="1"/>
</dbReference>
<dbReference type="NCBIfam" id="TIGR01730">
    <property type="entry name" value="RND_mfp"/>
    <property type="match status" value="1"/>
</dbReference>
<evidence type="ECO:0000313" key="6">
    <source>
        <dbReference type="Proteomes" id="UP001301442"/>
    </source>
</evidence>
<dbReference type="SUPFAM" id="SSF111369">
    <property type="entry name" value="HlyD-like secretion proteins"/>
    <property type="match status" value="1"/>
</dbReference>
<evidence type="ECO:0000259" key="4">
    <source>
        <dbReference type="Pfam" id="PF25989"/>
    </source>
</evidence>
<dbReference type="PANTHER" id="PTHR30469">
    <property type="entry name" value="MULTIDRUG RESISTANCE PROTEIN MDTA"/>
    <property type="match status" value="1"/>
</dbReference>
<gene>
    <name evidence="5" type="ORF">RI844_00580</name>
</gene>